<dbReference type="InterPro" id="IPR047296">
    <property type="entry name" value="GIY-YIG_UvrC_Cho"/>
</dbReference>
<keyword evidence="3 7" id="KW-0228">DNA excision</keyword>
<dbReference type="Gene3D" id="1.10.150.20">
    <property type="entry name" value="5' to 3' exonuclease, C-terminal subdomain"/>
    <property type="match status" value="1"/>
</dbReference>
<dbReference type="Gene3D" id="3.40.1440.10">
    <property type="entry name" value="GIY-YIG endonuclease"/>
    <property type="match status" value="1"/>
</dbReference>
<comment type="similarity">
    <text evidence="7">Belongs to the UvrC family.</text>
</comment>
<dbReference type="Proteomes" id="UP001296873">
    <property type="component" value="Unassembled WGS sequence"/>
</dbReference>
<comment type="caution">
    <text evidence="12">The sequence shown here is derived from an EMBL/GenBank/DDBJ whole genome shotgun (WGS) entry which is preliminary data.</text>
</comment>
<name>A0ABS1DIB7_9PROT</name>
<dbReference type="Gene3D" id="3.30.420.340">
    <property type="entry name" value="UvrC, RNAse H endonuclease domain"/>
    <property type="match status" value="1"/>
</dbReference>
<evidence type="ECO:0000256" key="4">
    <source>
        <dbReference type="ARBA" id="ARBA00022881"/>
    </source>
</evidence>
<comment type="subcellular location">
    <subcellularLocation>
        <location evidence="7">Cytoplasm</location>
    </subcellularLocation>
</comment>
<dbReference type="HAMAP" id="MF_00203">
    <property type="entry name" value="UvrC"/>
    <property type="match status" value="1"/>
</dbReference>
<proteinExistence type="inferred from homology"/>
<evidence type="ECO:0000313" key="12">
    <source>
        <dbReference type="EMBL" id="MBK1669756.1"/>
    </source>
</evidence>
<feature type="domain" description="GIY-YIG" evidence="10">
    <location>
        <begin position="17"/>
        <end position="95"/>
    </location>
</feature>
<dbReference type="Pfam" id="PF08459">
    <property type="entry name" value="UvrC_RNaseH_dom"/>
    <property type="match status" value="2"/>
</dbReference>
<dbReference type="InterPro" id="IPR010994">
    <property type="entry name" value="RuvA_2-like"/>
</dbReference>
<dbReference type="InterPro" id="IPR036876">
    <property type="entry name" value="UVR_dom_sf"/>
</dbReference>
<dbReference type="PROSITE" id="PS50151">
    <property type="entry name" value="UVR"/>
    <property type="match status" value="1"/>
</dbReference>
<evidence type="ECO:0000256" key="7">
    <source>
        <dbReference type="HAMAP-Rule" id="MF_00203"/>
    </source>
</evidence>
<dbReference type="SMART" id="SM00465">
    <property type="entry name" value="GIYc"/>
    <property type="match status" value="1"/>
</dbReference>
<keyword evidence="4 7" id="KW-0267">Excision nuclease</keyword>
<comment type="function">
    <text evidence="7">The UvrABC repair system catalyzes the recognition and processing of DNA lesions. UvrC both incises the 5' and 3' sides of the lesion. The N-terminal half is responsible for the 3' incision and the C-terminal half is responsible for the 5' incision.</text>
</comment>
<keyword evidence="2 7" id="KW-0227">DNA damage</keyword>
<dbReference type="InterPro" id="IPR050066">
    <property type="entry name" value="UvrABC_protein_C"/>
</dbReference>
<evidence type="ECO:0000259" key="9">
    <source>
        <dbReference type="PROSITE" id="PS50151"/>
    </source>
</evidence>
<keyword evidence="6 7" id="KW-0742">SOS response</keyword>
<dbReference type="NCBIfam" id="NF001824">
    <property type="entry name" value="PRK00558.1-5"/>
    <property type="match status" value="1"/>
</dbReference>
<dbReference type="CDD" id="cd10434">
    <property type="entry name" value="GIY-YIG_UvrC_Cho"/>
    <property type="match status" value="1"/>
</dbReference>
<dbReference type="Pfam" id="PF02151">
    <property type="entry name" value="UVR"/>
    <property type="match status" value="1"/>
</dbReference>
<dbReference type="PROSITE" id="PS50165">
    <property type="entry name" value="UVRC"/>
    <property type="match status" value="1"/>
</dbReference>
<feature type="domain" description="UvrC family homology region profile" evidence="11">
    <location>
        <begin position="256"/>
        <end position="521"/>
    </location>
</feature>
<evidence type="ECO:0000313" key="13">
    <source>
        <dbReference type="Proteomes" id="UP001296873"/>
    </source>
</evidence>
<evidence type="ECO:0000256" key="1">
    <source>
        <dbReference type="ARBA" id="ARBA00022490"/>
    </source>
</evidence>
<gene>
    <name evidence="7" type="primary">uvrC</name>
    <name evidence="12" type="ORF">CKO28_17095</name>
</gene>
<keyword evidence="1 7" id="KW-0963">Cytoplasm</keyword>
<dbReference type="InterPro" id="IPR038476">
    <property type="entry name" value="UvrC_RNase_H_dom_sf"/>
</dbReference>
<dbReference type="InterPro" id="IPR000305">
    <property type="entry name" value="GIY-YIG_endonuc"/>
</dbReference>
<sequence>MERGVGVLKQAIKTLPGHPGVYRMLNRKGEALYVGKARNLKRRVTSYTQLSRLPYRLQRMVAETASLEIVTTRTEVEALLLESNLVKRLMPRYNVQLRDDKSFPYILLTGDHDFARIKKHRGQHSRPGDYFGPFASAGAVNRTITALEKAFLLRSCSDSVFHQRSRPCLMYHIKRCSAPCVGYISQDDYAQLVKQARDFLSGRSHDIQEELGREMQAASEQLDFETAALYRDRLRALAHIQSHQDINVEGVTDADVFALHTEGGVTCIQVFFFRSGRNYGNRAYFPTHDDQLTSSEVLASFIAQFYDNKPVPKLLLASETPDDRQLLADALTERAGGKVHIHVPQRGDKRNLVEHALTNAREALARHLSEGRNQRKLLEGLADKLGLEAAPERIEVYDNSHIRGSEPYGAMIVAGAEGFRKNQYRKFKIRGTRKPGQGANEKAGGIDQAHGGATGANGAAESGGDEAGAQPGDDYAMMREVLTRRFQRAQKEDPDNDQGSWPDLVLVDGGRGQLNVALEVFADLGVSEVPIASVAKGPDRDAGRERIFLPDQQPILLPKDDQVLYFIQRLRDEAHRFAIGAHRTGRGKERLRSSLDEIPGVGPTRKKALLLHFGSVKAIGRAHLADLEAVDGISKTVARKVYDHFNAAG</sequence>
<feature type="region of interest" description="Disordered" evidence="8">
    <location>
        <begin position="429"/>
        <end position="472"/>
    </location>
</feature>
<evidence type="ECO:0000256" key="2">
    <source>
        <dbReference type="ARBA" id="ARBA00022763"/>
    </source>
</evidence>
<dbReference type="PANTHER" id="PTHR30562">
    <property type="entry name" value="UVRC/OXIDOREDUCTASE"/>
    <property type="match status" value="1"/>
</dbReference>
<feature type="domain" description="UVR" evidence="9">
    <location>
        <begin position="205"/>
        <end position="240"/>
    </location>
</feature>
<dbReference type="Pfam" id="PF01541">
    <property type="entry name" value="GIY-YIG"/>
    <property type="match status" value="1"/>
</dbReference>
<dbReference type="Gene3D" id="4.10.860.10">
    <property type="entry name" value="UVR domain"/>
    <property type="match status" value="1"/>
</dbReference>
<evidence type="ECO:0000256" key="5">
    <source>
        <dbReference type="ARBA" id="ARBA00023204"/>
    </source>
</evidence>
<dbReference type="SMART" id="SM00278">
    <property type="entry name" value="HhH1"/>
    <property type="match status" value="2"/>
</dbReference>
<dbReference type="NCBIfam" id="TIGR00194">
    <property type="entry name" value="uvrC"/>
    <property type="match status" value="1"/>
</dbReference>
<accession>A0ABS1DIB7</accession>
<organism evidence="12 13">
    <name type="scientific">Rhodovibrio sodomensis</name>
    <dbReference type="NCBI Taxonomy" id="1088"/>
    <lineage>
        <taxon>Bacteria</taxon>
        <taxon>Pseudomonadati</taxon>
        <taxon>Pseudomonadota</taxon>
        <taxon>Alphaproteobacteria</taxon>
        <taxon>Rhodospirillales</taxon>
        <taxon>Rhodovibrionaceae</taxon>
        <taxon>Rhodovibrio</taxon>
    </lineage>
</organism>
<evidence type="ECO:0000256" key="3">
    <source>
        <dbReference type="ARBA" id="ARBA00022769"/>
    </source>
</evidence>
<dbReference type="InterPro" id="IPR001162">
    <property type="entry name" value="UvrC_RNase_H_dom"/>
</dbReference>
<keyword evidence="13" id="KW-1185">Reference proteome</keyword>
<dbReference type="InterPro" id="IPR001943">
    <property type="entry name" value="UVR_dom"/>
</dbReference>
<dbReference type="Pfam" id="PF22920">
    <property type="entry name" value="UvrC_RNaseH"/>
    <property type="match status" value="1"/>
</dbReference>
<dbReference type="InterPro" id="IPR035901">
    <property type="entry name" value="GIY-YIG_endonuc_sf"/>
</dbReference>
<keyword evidence="5 7" id="KW-0234">DNA repair</keyword>
<dbReference type="SUPFAM" id="SSF46600">
    <property type="entry name" value="C-terminal UvrC-binding domain of UvrB"/>
    <property type="match status" value="1"/>
</dbReference>
<dbReference type="SUPFAM" id="SSF82771">
    <property type="entry name" value="GIY-YIG endonuclease"/>
    <property type="match status" value="1"/>
</dbReference>
<dbReference type="InterPro" id="IPR041663">
    <property type="entry name" value="DisA/LigA_HHH"/>
</dbReference>
<dbReference type="InterPro" id="IPR004791">
    <property type="entry name" value="UvrC"/>
</dbReference>
<protein>
    <recommendedName>
        <fullName evidence="7">UvrABC system protein C</fullName>
        <shortName evidence="7">Protein UvrC</shortName>
    </recommendedName>
    <alternativeName>
        <fullName evidence="7">Excinuclease ABC subunit C</fullName>
    </alternativeName>
</protein>
<dbReference type="InterPro" id="IPR003583">
    <property type="entry name" value="Hlx-hairpin-Hlx_DNA-bd_motif"/>
</dbReference>
<evidence type="ECO:0000259" key="10">
    <source>
        <dbReference type="PROSITE" id="PS50164"/>
    </source>
</evidence>
<dbReference type="PROSITE" id="PS50164">
    <property type="entry name" value="GIY_YIG"/>
    <property type="match status" value="1"/>
</dbReference>
<dbReference type="EMBL" id="NRRL01000060">
    <property type="protein sequence ID" value="MBK1669756.1"/>
    <property type="molecule type" value="Genomic_DNA"/>
</dbReference>
<evidence type="ECO:0000256" key="8">
    <source>
        <dbReference type="SAM" id="MobiDB-lite"/>
    </source>
</evidence>
<dbReference type="PANTHER" id="PTHR30562:SF1">
    <property type="entry name" value="UVRABC SYSTEM PROTEIN C"/>
    <property type="match status" value="1"/>
</dbReference>
<reference evidence="12 13" key="1">
    <citation type="journal article" date="2020" name="Microorganisms">
        <title>Osmotic Adaptation and Compatible Solute Biosynthesis of Phototrophic Bacteria as Revealed from Genome Analyses.</title>
        <authorList>
            <person name="Imhoff J.F."/>
            <person name="Rahn T."/>
            <person name="Kunzel S."/>
            <person name="Keller A."/>
            <person name="Neulinger S.C."/>
        </authorList>
    </citation>
    <scope>NUCLEOTIDE SEQUENCE [LARGE SCALE GENOMIC DNA]</scope>
    <source>
        <strain evidence="12 13">DSM 9895</strain>
    </source>
</reference>
<evidence type="ECO:0000259" key="11">
    <source>
        <dbReference type="PROSITE" id="PS50165"/>
    </source>
</evidence>
<evidence type="ECO:0000256" key="6">
    <source>
        <dbReference type="ARBA" id="ARBA00023236"/>
    </source>
</evidence>
<dbReference type="SUPFAM" id="SSF47781">
    <property type="entry name" value="RuvA domain 2-like"/>
    <property type="match status" value="1"/>
</dbReference>
<comment type="subunit">
    <text evidence="7">Interacts with UvrB in an incision complex.</text>
</comment>
<dbReference type="Pfam" id="PF12826">
    <property type="entry name" value="HHH_2"/>
    <property type="match status" value="1"/>
</dbReference>